<keyword evidence="3" id="KW-1185">Reference proteome</keyword>
<accession>A0AAV8XPV5</accession>
<comment type="caution">
    <text evidence="2">The sequence shown here is derived from an EMBL/GenBank/DDBJ whole genome shotgun (WGS) entry which is preliminary data.</text>
</comment>
<name>A0AAV8XPV5_9CUCU</name>
<dbReference type="AlphaFoldDB" id="A0AAV8XPV5"/>
<dbReference type="Proteomes" id="UP001162162">
    <property type="component" value="Unassembled WGS sequence"/>
</dbReference>
<evidence type="ECO:0000313" key="2">
    <source>
        <dbReference type="EMBL" id="KAJ8940483.1"/>
    </source>
</evidence>
<evidence type="ECO:0000256" key="1">
    <source>
        <dbReference type="SAM" id="MobiDB-lite"/>
    </source>
</evidence>
<protein>
    <submittedName>
        <fullName evidence="2">Uncharacterized protein</fullName>
    </submittedName>
</protein>
<feature type="compositionally biased region" description="Basic and acidic residues" evidence="1">
    <location>
        <begin position="30"/>
        <end position="46"/>
    </location>
</feature>
<dbReference type="EMBL" id="JAPWTK010000428">
    <property type="protein sequence ID" value="KAJ8940483.1"/>
    <property type="molecule type" value="Genomic_DNA"/>
</dbReference>
<gene>
    <name evidence="2" type="ORF">NQ318_022806</name>
</gene>
<proteinExistence type="predicted"/>
<sequence>MNESILDGDEKSYYDPNLKEPNNNLMSKVSMEKENQKQETFSKDSEDCIPSTSNQNEMDIETLQDIFHQAHNFLRKHNGTKGAFKWAAAPPTMRTRKRQISRPDILICAGSQRKSDLIMPYSLFCVSGERVIH</sequence>
<evidence type="ECO:0000313" key="3">
    <source>
        <dbReference type="Proteomes" id="UP001162162"/>
    </source>
</evidence>
<reference evidence="2" key="1">
    <citation type="journal article" date="2023" name="Insect Mol. Biol.">
        <title>Genome sequencing provides insights into the evolution of gene families encoding plant cell wall-degrading enzymes in longhorned beetles.</title>
        <authorList>
            <person name="Shin N.R."/>
            <person name="Okamura Y."/>
            <person name="Kirsch R."/>
            <person name="Pauchet Y."/>
        </authorList>
    </citation>
    <scope>NUCLEOTIDE SEQUENCE</scope>
    <source>
        <strain evidence="2">AMC_N1</strain>
    </source>
</reference>
<feature type="region of interest" description="Disordered" evidence="1">
    <location>
        <begin position="1"/>
        <end position="53"/>
    </location>
</feature>
<organism evidence="2 3">
    <name type="scientific">Aromia moschata</name>
    <dbReference type="NCBI Taxonomy" id="1265417"/>
    <lineage>
        <taxon>Eukaryota</taxon>
        <taxon>Metazoa</taxon>
        <taxon>Ecdysozoa</taxon>
        <taxon>Arthropoda</taxon>
        <taxon>Hexapoda</taxon>
        <taxon>Insecta</taxon>
        <taxon>Pterygota</taxon>
        <taxon>Neoptera</taxon>
        <taxon>Endopterygota</taxon>
        <taxon>Coleoptera</taxon>
        <taxon>Polyphaga</taxon>
        <taxon>Cucujiformia</taxon>
        <taxon>Chrysomeloidea</taxon>
        <taxon>Cerambycidae</taxon>
        <taxon>Cerambycinae</taxon>
        <taxon>Callichromatini</taxon>
        <taxon>Aromia</taxon>
    </lineage>
</organism>